<dbReference type="InterPro" id="IPR009242">
    <property type="entry name" value="DUF896"/>
</dbReference>
<evidence type="ECO:0000256" key="2">
    <source>
        <dbReference type="HAMAP-Rule" id="MF_01103"/>
    </source>
</evidence>
<dbReference type="Gene3D" id="1.10.287.540">
    <property type="entry name" value="Helix hairpin bin"/>
    <property type="match status" value="1"/>
</dbReference>
<keyword evidence="4" id="KW-1185">Reference proteome</keyword>
<dbReference type="SUPFAM" id="SSF158221">
    <property type="entry name" value="YnzC-like"/>
    <property type="match status" value="1"/>
</dbReference>
<comment type="similarity">
    <text evidence="2">Belongs to the UPF0291 family.</text>
</comment>
<dbReference type="GO" id="GO:0005737">
    <property type="term" value="C:cytoplasm"/>
    <property type="evidence" value="ECO:0007669"/>
    <property type="project" value="UniProtKB-SubCell"/>
</dbReference>
<dbReference type="EMBL" id="FXTI01000003">
    <property type="protein sequence ID" value="SMO57056.1"/>
    <property type="molecule type" value="Genomic_DNA"/>
</dbReference>
<dbReference type="Proteomes" id="UP000315636">
    <property type="component" value="Unassembled WGS sequence"/>
</dbReference>
<evidence type="ECO:0000313" key="4">
    <source>
        <dbReference type="Proteomes" id="UP000315636"/>
    </source>
</evidence>
<dbReference type="HAMAP" id="MF_01103">
    <property type="entry name" value="UPF0291"/>
    <property type="match status" value="1"/>
</dbReference>
<evidence type="ECO:0000256" key="1">
    <source>
        <dbReference type="ARBA" id="ARBA00022490"/>
    </source>
</evidence>
<organism evidence="3 4">
    <name type="scientific">Melghirimyces algeriensis</name>
    <dbReference type="NCBI Taxonomy" id="910412"/>
    <lineage>
        <taxon>Bacteria</taxon>
        <taxon>Bacillati</taxon>
        <taxon>Bacillota</taxon>
        <taxon>Bacilli</taxon>
        <taxon>Bacillales</taxon>
        <taxon>Thermoactinomycetaceae</taxon>
        <taxon>Melghirimyces</taxon>
    </lineage>
</organism>
<keyword evidence="1 2" id="KW-0963">Cytoplasm</keyword>
<gene>
    <name evidence="3" type="ORF">SAMN06264849_103265</name>
</gene>
<protein>
    <recommendedName>
        <fullName evidence="2">UPF0291 protein SAMN06264849_103265</fullName>
    </recommendedName>
</protein>
<dbReference type="RefSeq" id="WP_142505005.1">
    <property type="nucleotide sequence ID" value="NZ_FXTI01000003.1"/>
</dbReference>
<evidence type="ECO:0000313" key="3">
    <source>
        <dbReference type="EMBL" id="SMO57056.1"/>
    </source>
</evidence>
<dbReference type="AlphaFoldDB" id="A0A521CC99"/>
<dbReference type="PANTHER" id="PTHR37300:SF1">
    <property type="entry name" value="UPF0291 PROTEIN YNZC"/>
    <property type="match status" value="1"/>
</dbReference>
<accession>A0A521CC99</accession>
<proteinExistence type="inferred from homology"/>
<comment type="subcellular location">
    <subcellularLocation>
        <location evidence="2">Cytoplasm</location>
    </subcellularLocation>
</comment>
<dbReference type="Pfam" id="PF05979">
    <property type="entry name" value="DUF896"/>
    <property type="match status" value="1"/>
</dbReference>
<dbReference type="PANTHER" id="PTHR37300">
    <property type="entry name" value="UPF0291 PROTEIN CBO2609/CLC_2481"/>
    <property type="match status" value="1"/>
</dbReference>
<sequence length="61" mass="7241">MITDQLIQRINELARKQKSEGLTPEEKKEQKQLRQQYLKAIRGAVKDQLDRIQFVDDQDQS</sequence>
<name>A0A521CC99_9BACL</name>
<reference evidence="3 4" key="1">
    <citation type="submission" date="2017-05" db="EMBL/GenBank/DDBJ databases">
        <authorList>
            <person name="Varghese N."/>
            <person name="Submissions S."/>
        </authorList>
    </citation>
    <scope>NUCLEOTIDE SEQUENCE [LARGE SCALE GENOMIC DNA]</scope>
    <source>
        <strain evidence="3 4">DSM 45474</strain>
    </source>
</reference>